<dbReference type="KEGG" id="stui:GCM10017668_69190"/>
<organism evidence="10 11">
    <name type="scientific">Streptomyces tuirus</name>
    <dbReference type="NCBI Taxonomy" id="68278"/>
    <lineage>
        <taxon>Bacteria</taxon>
        <taxon>Bacillati</taxon>
        <taxon>Actinomycetota</taxon>
        <taxon>Actinomycetes</taxon>
        <taxon>Kitasatosporales</taxon>
        <taxon>Streptomycetaceae</taxon>
        <taxon>Streptomyces</taxon>
    </lineage>
</organism>
<comment type="similarity">
    <text evidence="1">Belongs to the AfsR/DnrI/RedD regulatory family.</text>
</comment>
<protein>
    <submittedName>
        <fullName evidence="10">SARP family transcriptional regulator</fullName>
    </submittedName>
</protein>
<keyword evidence="5 7" id="KW-0238">DNA-binding</keyword>
<dbReference type="InterPro" id="IPR051677">
    <property type="entry name" value="AfsR-DnrI-RedD_regulator"/>
</dbReference>
<dbReference type="PANTHER" id="PTHR35807">
    <property type="entry name" value="TRANSCRIPTIONAL REGULATOR REDD-RELATED"/>
    <property type="match status" value="1"/>
</dbReference>
<dbReference type="CDD" id="cd15831">
    <property type="entry name" value="BTAD"/>
    <property type="match status" value="1"/>
</dbReference>
<dbReference type="GO" id="GO:0006355">
    <property type="term" value="P:regulation of DNA-templated transcription"/>
    <property type="evidence" value="ECO:0007669"/>
    <property type="project" value="InterPro"/>
</dbReference>
<proteinExistence type="inferred from homology"/>
<dbReference type="SMART" id="SM01043">
    <property type="entry name" value="BTAD"/>
    <property type="match status" value="1"/>
</dbReference>
<dbReference type="GO" id="GO:0003677">
    <property type="term" value="F:DNA binding"/>
    <property type="evidence" value="ECO:0007669"/>
    <property type="project" value="UniProtKB-UniRule"/>
</dbReference>
<dbReference type="Proteomes" id="UP000516373">
    <property type="component" value="Chromosome"/>
</dbReference>
<keyword evidence="2" id="KW-0677">Repeat</keyword>
<feature type="compositionally biased region" description="Basic and acidic residues" evidence="8">
    <location>
        <begin position="310"/>
        <end position="319"/>
    </location>
</feature>
<evidence type="ECO:0000313" key="11">
    <source>
        <dbReference type="Proteomes" id="UP000516373"/>
    </source>
</evidence>
<dbReference type="InterPro" id="IPR016032">
    <property type="entry name" value="Sig_transdc_resp-reg_C-effctor"/>
</dbReference>
<dbReference type="Pfam" id="PF03704">
    <property type="entry name" value="BTAD"/>
    <property type="match status" value="1"/>
</dbReference>
<feature type="region of interest" description="Disordered" evidence="8">
    <location>
        <begin position="256"/>
        <end position="335"/>
    </location>
</feature>
<dbReference type="Gene3D" id="3.40.50.300">
    <property type="entry name" value="P-loop containing nucleotide triphosphate hydrolases"/>
    <property type="match status" value="1"/>
</dbReference>
<dbReference type="PANTHER" id="PTHR35807:SF1">
    <property type="entry name" value="TRANSCRIPTIONAL REGULATOR REDD"/>
    <property type="match status" value="1"/>
</dbReference>
<dbReference type="Gene3D" id="1.25.40.10">
    <property type="entry name" value="Tetratricopeptide repeat domain"/>
    <property type="match status" value="2"/>
</dbReference>
<dbReference type="InterPro" id="IPR005158">
    <property type="entry name" value="BTAD"/>
</dbReference>
<name>A0A7G1NU09_9ACTN</name>
<dbReference type="SUPFAM" id="SSF46894">
    <property type="entry name" value="C-terminal effector domain of the bipartite response regulators"/>
    <property type="match status" value="1"/>
</dbReference>
<dbReference type="SUPFAM" id="SSF48452">
    <property type="entry name" value="TPR-like"/>
    <property type="match status" value="2"/>
</dbReference>
<dbReference type="Pfam" id="PF00486">
    <property type="entry name" value="Trans_reg_C"/>
    <property type="match status" value="1"/>
</dbReference>
<dbReference type="EMBL" id="AP023439">
    <property type="protein sequence ID" value="BCL25076.1"/>
    <property type="molecule type" value="Genomic_DNA"/>
</dbReference>
<evidence type="ECO:0000256" key="5">
    <source>
        <dbReference type="ARBA" id="ARBA00023125"/>
    </source>
</evidence>
<dbReference type="InterPro" id="IPR001867">
    <property type="entry name" value="OmpR/PhoB-type_DNA-bd"/>
</dbReference>
<dbReference type="AlphaFoldDB" id="A0A7G1NU09"/>
<dbReference type="Gene3D" id="1.10.8.430">
    <property type="entry name" value="Helical domain of apoptotic protease-activating factors"/>
    <property type="match status" value="1"/>
</dbReference>
<evidence type="ECO:0000256" key="4">
    <source>
        <dbReference type="ARBA" id="ARBA00023015"/>
    </source>
</evidence>
<feature type="domain" description="OmpR/PhoB-type" evidence="9">
    <location>
        <begin position="1"/>
        <end position="97"/>
    </location>
</feature>
<dbReference type="InterPro" id="IPR011990">
    <property type="entry name" value="TPR-like_helical_dom_sf"/>
</dbReference>
<keyword evidence="4" id="KW-0805">Transcription regulation</keyword>
<keyword evidence="3" id="KW-0902">Two-component regulatory system</keyword>
<dbReference type="InterPro" id="IPR027417">
    <property type="entry name" value="P-loop_NTPase"/>
</dbReference>
<dbReference type="GO" id="GO:0043531">
    <property type="term" value="F:ADP binding"/>
    <property type="evidence" value="ECO:0007669"/>
    <property type="project" value="InterPro"/>
</dbReference>
<dbReference type="InterPro" id="IPR002182">
    <property type="entry name" value="NB-ARC"/>
</dbReference>
<dbReference type="Pfam" id="PF00931">
    <property type="entry name" value="NB-ARC"/>
    <property type="match status" value="1"/>
</dbReference>
<evidence type="ECO:0000256" key="1">
    <source>
        <dbReference type="ARBA" id="ARBA00005820"/>
    </source>
</evidence>
<dbReference type="GO" id="GO:0000160">
    <property type="term" value="P:phosphorelay signal transduction system"/>
    <property type="evidence" value="ECO:0007669"/>
    <property type="project" value="UniProtKB-KW"/>
</dbReference>
<evidence type="ECO:0000313" key="10">
    <source>
        <dbReference type="EMBL" id="BCL25076.1"/>
    </source>
</evidence>
<sequence>MRYRILGPLQLLRDGQEVPLAPAKWRMLLAVLLCDANQLVSTDRLIAELWGARPPQSVNKLLQGYVSRVRRALGDESGELLVTHVHGYRAHGYRLVVAPDEVDSHRFVELVKRGGQELGRNSADAAAAAAALLDEALDLWRDVPFADVPPTPALEAEASRLTASHTQARELRIEARLRLGHHEAVLDELEALIAEHPLREALRGQFMLALYRSGRQADALAAYRQLRHRLAEELGIEPGPSLQQLHQRILTADASLLLGPEPGPEPGPKPEARAESRTGPVPEPVTARGPAGRAPETDPAPSDPAPSGRARPDRTRQDRAPAGGTETAAGIPALVPRELPHVGSAFIGRAGESSVLRKVLDRADDGHVAIAAIDGTGGVGKSALAIHTAHQLADRFPDGQFYVDLHGATVGLTPLEPGDVLGRFLSTLGLPQVAIPTHPDEAAATFRSMVADRRILVVLDNAAGVEQVRPLLPAGPGCAVLITSREMLTALEGATHLHLGVLFHDQAMELLERLLGPERVAADAEAADAIIRMCGGLPLALRIVGARLAARPSWPLSAFVERLTDAQGRLDEIRVGDVSVRASFHASYHAICHGDHPTDQAAARAFRLLGVVPGSSMSLPAAAALLGVSTGPAEDALERLVDAHLLNSPAPARYQMHDLLRLFAREQVWAEEPGAERERALERVLRFYLAATQQAVAFLEVPSYFDRRAQDHVPAGLAGTPGLPTARIRDQREAEAWLVTERANLMATVLDALTQSDSTARLAVRLTELLQWYLYPYARARELWTLGEAAVRTARRLGDRESEAWALHNLSAVYWLHRQFDRMRQCLESALVIWRETGDREGERRSLHNLADALTEIQSYEESVALQTRQLDLAHEAGDRAAQVTGLGDLGRAYRGLGRVEDALTCFEESFQHAREFGDSSLQSFALHEISALCFEQGRNQEAHEYLERAGTLGGGHLTTYVGWRGHAWSAFFPACLSLRIGPDTVGPPPL</sequence>
<evidence type="ECO:0000256" key="6">
    <source>
        <dbReference type="ARBA" id="ARBA00023163"/>
    </source>
</evidence>
<evidence type="ECO:0000256" key="7">
    <source>
        <dbReference type="PROSITE-ProRule" id="PRU01091"/>
    </source>
</evidence>
<gene>
    <name evidence="10" type="ORF">GCM10017668_69190</name>
</gene>
<dbReference type="Pfam" id="PF13424">
    <property type="entry name" value="TPR_12"/>
    <property type="match status" value="2"/>
</dbReference>
<keyword evidence="6" id="KW-0804">Transcription</keyword>
<dbReference type="SUPFAM" id="SSF52540">
    <property type="entry name" value="P-loop containing nucleoside triphosphate hydrolases"/>
    <property type="match status" value="1"/>
</dbReference>
<reference evidence="10 11" key="1">
    <citation type="journal article" date="2014" name="Int. J. Syst. Evol. Microbiol.">
        <title>Complete genome sequence of Corynebacterium casei LMG S-19264T (=DSM 44701T), isolated from a smear-ripened cheese.</title>
        <authorList>
            <consortium name="US DOE Joint Genome Institute (JGI-PGF)"/>
            <person name="Walter F."/>
            <person name="Albersmeier A."/>
            <person name="Kalinowski J."/>
            <person name="Ruckert C."/>
        </authorList>
    </citation>
    <scope>NUCLEOTIDE SEQUENCE [LARGE SCALE GENOMIC DNA]</scope>
    <source>
        <strain evidence="10 11">JCM 4255</strain>
    </source>
</reference>
<feature type="DNA-binding region" description="OmpR/PhoB-type" evidence="7">
    <location>
        <begin position="1"/>
        <end position="97"/>
    </location>
</feature>
<dbReference type="RefSeq" id="WP_190904290.1">
    <property type="nucleotide sequence ID" value="NZ_AP023439.1"/>
</dbReference>
<evidence type="ECO:0000256" key="2">
    <source>
        <dbReference type="ARBA" id="ARBA00022737"/>
    </source>
</evidence>
<accession>A0A7G1NU09</accession>
<evidence type="ECO:0000256" key="3">
    <source>
        <dbReference type="ARBA" id="ARBA00023012"/>
    </source>
</evidence>
<evidence type="ECO:0000259" key="9">
    <source>
        <dbReference type="PROSITE" id="PS51755"/>
    </source>
</evidence>
<dbReference type="InterPro" id="IPR036388">
    <property type="entry name" value="WH-like_DNA-bd_sf"/>
</dbReference>
<dbReference type="Gene3D" id="1.10.10.10">
    <property type="entry name" value="Winged helix-like DNA-binding domain superfamily/Winged helix DNA-binding domain"/>
    <property type="match status" value="1"/>
</dbReference>
<dbReference type="SMART" id="SM00028">
    <property type="entry name" value="TPR"/>
    <property type="match status" value="2"/>
</dbReference>
<dbReference type="PRINTS" id="PR00364">
    <property type="entry name" value="DISEASERSIST"/>
</dbReference>
<dbReference type="InterPro" id="IPR042197">
    <property type="entry name" value="Apaf_helical"/>
</dbReference>
<evidence type="ECO:0000256" key="8">
    <source>
        <dbReference type="SAM" id="MobiDB-lite"/>
    </source>
</evidence>
<dbReference type="InterPro" id="IPR019734">
    <property type="entry name" value="TPR_rpt"/>
</dbReference>
<dbReference type="PROSITE" id="PS51755">
    <property type="entry name" value="OMPR_PHOB"/>
    <property type="match status" value="1"/>
</dbReference>
<dbReference type="SMART" id="SM00862">
    <property type="entry name" value="Trans_reg_C"/>
    <property type="match status" value="1"/>
</dbReference>